<organism evidence="2 3">
    <name type="scientific">Panaeolus cyanescens</name>
    <dbReference type="NCBI Taxonomy" id="181874"/>
    <lineage>
        <taxon>Eukaryota</taxon>
        <taxon>Fungi</taxon>
        <taxon>Dikarya</taxon>
        <taxon>Basidiomycota</taxon>
        <taxon>Agaricomycotina</taxon>
        <taxon>Agaricomycetes</taxon>
        <taxon>Agaricomycetidae</taxon>
        <taxon>Agaricales</taxon>
        <taxon>Agaricineae</taxon>
        <taxon>Galeropsidaceae</taxon>
        <taxon>Panaeolus</taxon>
    </lineage>
</organism>
<feature type="region of interest" description="Disordered" evidence="1">
    <location>
        <begin position="554"/>
        <end position="641"/>
    </location>
</feature>
<gene>
    <name evidence="2" type="ORF">CVT24_002036</name>
</gene>
<feature type="region of interest" description="Disordered" evidence="1">
    <location>
        <begin position="332"/>
        <end position="522"/>
    </location>
</feature>
<feature type="compositionally biased region" description="Low complexity" evidence="1">
    <location>
        <begin position="381"/>
        <end position="397"/>
    </location>
</feature>
<dbReference type="STRING" id="181874.A0A409YHI7"/>
<feature type="compositionally biased region" description="Polar residues" evidence="1">
    <location>
        <begin position="213"/>
        <end position="228"/>
    </location>
</feature>
<dbReference type="AlphaFoldDB" id="A0A409YHI7"/>
<feature type="region of interest" description="Disordered" evidence="1">
    <location>
        <begin position="171"/>
        <end position="297"/>
    </location>
</feature>
<proteinExistence type="predicted"/>
<evidence type="ECO:0000313" key="2">
    <source>
        <dbReference type="EMBL" id="PPR02487.1"/>
    </source>
</evidence>
<keyword evidence="3" id="KW-1185">Reference proteome</keyword>
<protein>
    <submittedName>
        <fullName evidence="2">Uncharacterized protein</fullName>
    </submittedName>
</protein>
<name>A0A409YHI7_9AGAR</name>
<feature type="compositionally biased region" description="Polar residues" evidence="1">
    <location>
        <begin position="769"/>
        <end position="785"/>
    </location>
</feature>
<dbReference type="Proteomes" id="UP000284842">
    <property type="component" value="Unassembled WGS sequence"/>
</dbReference>
<feature type="compositionally biased region" description="Low complexity" evidence="1">
    <location>
        <begin position="595"/>
        <end position="629"/>
    </location>
</feature>
<feature type="compositionally biased region" description="Polar residues" evidence="1">
    <location>
        <begin position="37"/>
        <end position="62"/>
    </location>
</feature>
<feature type="region of interest" description="Disordered" evidence="1">
    <location>
        <begin position="694"/>
        <end position="718"/>
    </location>
</feature>
<feature type="compositionally biased region" description="Polar residues" evidence="1">
    <location>
        <begin position="118"/>
        <end position="137"/>
    </location>
</feature>
<dbReference type="OrthoDB" id="2413468at2759"/>
<dbReference type="EMBL" id="NHTK01001168">
    <property type="protein sequence ID" value="PPR02487.1"/>
    <property type="molecule type" value="Genomic_DNA"/>
</dbReference>
<feature type="compositionally biased region" description="Basic and acidic residues" evidence="1">
    <location>
        <begin position="405"/>
        <end position="425"/>
    </location>
</feature>
<evidence type="ECO:0000313" key="3">
    <source>
        <dbReference type="Proteomes" id="UP000284842"/>
    </source>
</evidence>
<reference evidence="2 3" key="1">
    <citation type="journal article" date="2018" name="Evol. Lett.">
        <title>Horizontal gene cluster transfer increased hallucinogenic mushroom diversity.</title>
        <authorList>
            <person name="Reynolds H.T."/>
            <person name="Vijayakumar V."/>
            <person name="Gluck-Thaler E."/>
            <person name="Korotkin H.B."/>
            <person name="Matheny P.B."/>
            <person name="Slot J.C."/>
        </authorList>
    </citation>
    <scope>NUCLEOTIDE SEQUENCE [LARGE SCALE GENOMIC DNA]</scope>
    <source>
        <strain evidence="2 3">2629</strain>
    </source>
</reference>
<feature type="compositionally biased region" description="Polar residues" evidence="1">
    <location>
        <begin position="186"/>
        <end position="206"/>
    </location>
</feature>
<feature type="compositionally biased region" description="Low complexity" evidence="1">
    <location>
        <begin position="234"/>
        <end position="261"/>
    </location>
</feature>
<evidence type="ECO:0000256" key="1">
    <source>
        <dbReference type="SAM" id="MobiDB-lite"/>
    </source>
</evidence>
<feature type="compositionally biased region" description="Pro residues" evidence="1">
    <location>
        <begin position="355"/>
        <end position="364"/>
    </location>
</feature>
<feature type="region of interest" description="Disordered" evidence="1">
    <location>
        <begin position="37"/>
        <end position="145"/>
    </location>
</feature>
<accession>A0A409YHI7</accession>
<comment type="caution">
    <text evidence="2">The sequence shown here is derived from an EMBL/GenBank/DDBJ whole genome shotgun (WGS) entry which is preliminary data.</text>
</comment>
<dbReference type="InParanoid" id="A0A409YHI7"/>
<sequence length="974" mass="105207">MKSLNRLSYVLAFIGDAPSSTRKKHLKDQTDNLLSYYQSSLANSDSQQPVSSQRPAQHTRQLSSTSTSSSDYSNDSESEVATDARGFVSEASAGIGRRSNAPTKGGADRRRMAIVQMDTVSQTAQHSSTSNKNPSSLRQRRGHQSSLSGLALVAPPDASLCSYTQITPPPTALTHQHKSHHRAASEITTSNYGSSRDTATVSTARTSQDEYSRNISNKTSATKKSNVKNIYHLPHSQSSSAFQSPSSRSSSPSNTPKSNHSFLGILSPPDTALPPRSGPSSHSPMLTPGTGEGNLPAVVNLASTKPVSSRSGTPASLKSDSATAALYAATSETPTYQTADSMPPPRAMFNIDTNSPPPPRPPRLYSPAPNRRGDIESVKQPLVLPSLPSPALDSTSPNLASNRSHSLERRLKHGIHEKDSSENDSHILGSINGGTQLQHSRSIHRREGAFPPSSNDNISVETASSTASYDRDLGKLSEEPDRDPKLTPSTTPDNDEVPTMTVIEPAPPLANNSDQSKGDQADRSKFDQWLLDNAYLIQQPQEIRRGVSLDEQRAFASERPTSPLSADHHSHHSDVPSPPPKSFRNSLTTNLKRFSSLPRAPSLSSRSAHRSSGSTRYSSRTPSPSAAPHQRGSTHPPFKKIRSTNPAALFCHEVYSQTTTLQRCAIYTAKINELYLHDCGLSDWLVEMNTRGTRQTTRARGPSGMPFSPQPRHSSRSSMVSEATFPRRPDAYMATDLSQGSTPEINPAIPPATLPYPSLALNPPRNHPARSNSSVGHNTPPSSVRSLAPISAPATKASGFFASLGRRASTSKKDRPVIAFPLNHSTTNNVVSGPMSAGPGIGRTISKTTISSGITSISRPLNIHGPHASPGGPRAPPNRVQRSQTFMTPVTHTYGYQRDDALARRPSLFDLSNDVIDIRPDPEFNRQVDRLMLLLPNADRDVLSGYLRRAGTDMLAIGQYLADEKNGTIRYPHD</sequence>
<feature type="compositionally biased region" description="Low complexity" evidence="1">
    <location>
        <begin position="63"/>
        <end position="73"/>
    </location>
</feature>
<feature type="compositionally biased region" description="Polar residues" evidence="1">
    <location>
        <begin position="583"/>
        <end position="593"/>
    </location>
</feature>
<feature type="region of interest" description="Disordered" evidence="1">
    <location>
        <begin position="751"/>
        <end position="790"/>
    </location>
</feature>
<feature type="compositionally biased region" description="Basic and acidic residues" evidence="1">
    <location>
        <begin position="469"/>
        <end position="485"/>
    </location>
</feature>
<feature type="compositionally biased region" description="Polar residues" evidence="1">
    <location>
        <begin position="452"/>
        <end position="468"/>
    </location>
</feature>